<dbReference type="GO" id="GO:0005634">
    <property type="term" value="C:nucleus"/>
    <property type="evidence" value="ECO:0007669"/>
    <property type="project" value="UniProtKB-SubCell"/>
</dbReference>
<proteinExistence type="predicted"/>
<evidence type="ECO:0000256" key="1">
    <source>
        <dbReference type="ARBA" id="ARBA00004123"/>
    </source>
</evidence>
<dbReference type="InterPro" id="IPR011990">
    <property type="entry name" value="TPR-like_helical_dom_sf"/>
</dbReference>
<dbReference type="InterPro" id="IPR033053">
    <property type="entry name" value="Hir3/CABIN1"/>
</dbReference>
<keyword evidence="2" id="KW-0539">Nucleus</keyword>
<dbReference type="GO" id="GO:0006325">
    <property type="term" value="P:chromatin organization"/>
    <property type="evidence" value="ECO:0007669"/>
    <property type="project" value="InterPro"/>
</dbReference>
<dbReference type="Proteomes" id="UP000008144">
    <property type="component" value="Unassembled WGS sequence"/>
</dbReference>
<dbReference type="InParanoid" id="H2XKD3"/>
<dbReference type="InterPro" id="IPR019734">
    <property type="entry name" value="TPR_rpt"/>
</dbReference>
<dbReference type="PANTHER" id="PTHR15502:SF7">
    <property type="entry name" value="CALCINEURIN-BINDING PROTEIN CABIN-1"/>
    <property type="match status" value="1"/>
</dbReference>
<dbReference type="Ensembl" id="ENSCINT00000033732.1">
    <property type="protein sequence ID" value="ENSCINP00000030115.1"/>
    <property type="gene ID" value="ENSCING00000023859.1"/>
</dbReference>
<reference evidence="3" key="2">
    <citation type="submission" date="2025-08" db="UniProtKB">
        <authorList>
            <consortium name="Ensembl"/>
        </authorList>
    </citation>
    <scope>IDENTIFICATION</scope>
</reference>
<dbReference type="SMART" id="SM00028">
    <property type="entry name" value="TPR"/>
    <property type="match status" value="2"/>
</dbReference>
<dbReference type="Gene3D" id="1.25.40.10">
    <property type="entry name" value="Tetratricopeptide repeat domain"/>
    <property type="match status" value="1"/>
</dbReference>
<protein>
    <submittedName>
        <fullName evidence="3">Uncharacterized LOC104265872</fullName>
    </submittedName>
</protein>
<name>H2XKD3_CIOIN</name>
<evidence type="ECO:0000256" key="2">
    <source>
        <dbReference type="ARBA" id="ARBA00023242"/>
    </source>
</evidence>
<dbReference type="PANTHER" id="PTHR15502">
    <property type="entry name" value="CALCINEURIN-BINDING PROTEIN CABIN 1-RELATED"/>
    <property type="match status" value="1"/>
</dbReference>
<dbReference type="OMA" id="ESCLYWI"/>
<comment type="subcellular location">
    <subcellularLocation>
        <location evidence="1">Nucleus</location>
    </subcellularLocation>
</comment>
<evidence type="ECO:0000313" key="3">
    <source>
        <dbReference type="Ensembl" id="ENSCINP00000030115.1"/>
    </source>
</evidence>
<accession>H2XKD3</accession>
<reference evidence="4" key="1">
    <citation type="journal article" date="2002" name="Science">
        <title>The draft genome of Ciona intestinalis: insights into chordate and vertebrate origins.</title>
        <authorList>
            <person name="Dehal P."/>
            <person name="Satou Y."/>
            <person name="Campbell R.K."/>
            <person name="Chapman J."/>
            <person name="Degnan B."/>
            <person name="De Tomaso A."/>
            <person name="Davidson B."/>
            <person name="Di Gregorio A."/>
            <person name="Gelpke M."/>
            <person name="Goodstein D.M."/>
            <person name="Harafuji N."/>
            <person name="Hastings K.E."/>
            <person name="Ho I."/>
            <person name="Hotta K."/>
            <person name="Huang W."/>
            <person name="Kawashima T."/>
            <person name="Lemaire P."/>
            <person name="Martinez D."/>
            <person name="Meinertzhagen I.A."/>
            <person name="Necula S."/>
            <person name="Nonaka M."/>
            <person name="Putnam N."/>
            <person name="Rash S."/>
            <person name="Saiga H."/>
            <person name="Satake M."/>
            <person name="Terry A."/>
            <person name="Yamada L."/>
            <person name="Wang H.G."/>
            <person name="Awazu S."/>
            <person name="Azumi K."/>
            <person name="Boore J."/>
            <person name="Branno M."/>
            <person name="Chin-Bow S."/>
            <person name="DeSantis R."/>
            <person name="Doyle S."/>
            <person name="Francino P."/>
            <person name="Keys D.N."/>
            <person name="Haga S."/>
            <person name="Hayashi H."/>
            <person name="Hino K."/>
            <person name="Imai K.S."/>
            <person name="Inaba K."/>
            <person name="Kano S."/>
            <person name="Kobayashi K."/>
            <person name="Kobayashi M."/>
            <person name="Lee B.I."/>
            <person name="Makabe K.W."/>
            <person name="Manohar C."/>
            <person name="Matassi G."/>
            <person name="Medina M."/>
            <person name="Mochizuki Y."/>
            <person name="Mount S."/>
            <person name="Morishita T."/>
            <person name="Miura S."/>
            <person name="Nakayama A."/>
            <person name="Nishizaka S."/>
            <person name="Nomoto H."/>
            <person name="Ohta F."/>
            <person name="Oishi K."/>
            <person name="Rigoutsos I."/>
            <person name="Sano M."/>
            <person name="Sasaki A."/>
            <person name="Sasakura Y."/>
            <person name="Shoguchi E."/>
            <person name="Shin-i T."/>
            <person name="Spagnuolo A."/>
            <person name="Stainier D."/>
            <person name="Suzuki M.M."/>
            <person name="Tassy O."/>
            <person name="Takatori N."/>
            <person name="Tokuoka M."/>
            <person name="Yagi K."/>
            <person name="Yoshizaki F."/>
            <person name="Wada S."/>
            <person name="Zhang C."/>
            <person name="Hyatt P.D."/>
            <person name="Larimer F."/>
            <person name="Detter C."/>
            <person name="Doggett N."/>
            <person name="Glavina T."/>
            <person name="Hawkins T."/>
            <person name="Richardson P."/>
            <person name="Lucas S."/>
            <person name="Kohara Y."/>
            <person name="Levine M."/>
            <person name="Satoh N."/>
            <person name="Rokhsar D.S."/>
        </authorList>
    </citation>
    <scope>NUCLEOTIDE SEQUENCE [LARGE SCALE GENOMIC DNA]</scope>
</reference>
<dbReference type="AlphaFoldDB" id="H2XKD3"/>
<reference evidence="3" key="3">
    <citation type="submission" date="2025-09" db="UniProtKB">
        <authorList>
            <consortium name="Ensembl"/>
        </authorList>
    </citation>
    <scope>IDENTIFICATION</scope>
</reference>
<gene>
    <name evidence="3" type="primary">LOC104265872</name>
</gene>
<dbReference type="HOGENOM" id="CLU_759813_0_0_1"/>
<sequence length="325" mass="36564">MTDPGLILKYSTHKNLASMSAEGGDINTAMEHYLQAVMLDTTDVTLWYRIGSLAIKLGRLPLARHAFTSGLVCNENHWPCLDAAITVLFALLNYESCLYWIAKALEKESGYTKGLVFRNKIYKDCPHLKRDTEHLFRNCSFSINSVRIRKREAKQYIDYAKELQAEYEKLCVRKPPPDVPLTPPLESLRWLELGKSLVSTYQHLSSCDESVESSTNTLELSEDSADSLLTPEDLSAPSAMASSSSVTIAGSILDDIIIASTSWKIPEEFEIPESVCQALDISMDDDVKTKRGPKRKRQAIELTLESLTKRRSTRVRTSTHKSKQK</sequence>
<evidence type="ECO:0000313" key="4">
    <source>
        <dbReference type="Proteomes" id="UP000008144"/>
    </source>
</evidence>
<organism evidence="3 4">
    <name type="scientific">Ciona intestinalis</name>
    <name type="common">Transparent sea squirt</name>
    <name type="synonym">Ascidia intestinalis</name>
    <dbReference type="NCBI Taxonomy" id="7719"/>
    <lineage>
        <taxon>Eukaryota</taxon>
        <taxon>Metazoa</taxon>
        <taxon>Chordata</taxon>
        <taxon>Tunicata</taxon>
        <taxon>Ascidiacea</taxon>
        <taxon>Phlebobranchia</taxon>
        <taxon>Cionidae</taxon>
        <taxon>Ciona</taxon>
    </lineage>
</organism>
<dbReference type="STRING" id="7719.ENSCINP00000030115"/>
<dbReference type="SUPFAM" id="SSF48452">
    <property type="entry name" value="TPR-like"/>
    <property type="match status" value="1"/>
</dbReference>
<keyword evidence="4" id="KW-1185">Reference proteome</keyword>
<dbReference type="GeneTree" id="ENSGT00390000008529"/>